<dbReference type="RefSeq" id="WP_015906048.1">
    <property type="nucleotide sequence ID" value="NC_012108.1"/>
</dbReference>
<dbReference type="OrthoDB" id="9791297at2"/>
<feature type="domain" description="Cupin type-2" evidence="2">
    <location>
        <begin position="41"/>
        <end position="108"/>
    </location>
</feature>
<dbReference type="CDD" id="cd02222">
    <property type="entry name" value="cupin_TM1459-like"/>
    <property type="match status" value="1"/>
</dbReference>
<protein>
    <submittedName>
        <fullName evidence="3">Cupin domain family protein</fullName>
    </submittedName>
</protein>
<sequence length="116" mass="12822">MKIVDYKGIEPTRFDNGVAKGITGRVVIGKEDGANNFCMRVFEVEKNGHTPRHSHEWEHEIFFHSGMGEVLCQGKWTPVSSGAAVFVPGNEDHQIQNTGQDTLVFVCLIPKGAPEI</sequence>
<dbReference type="InterPro" id="IPR051610">
    <property type="entry name" value="GPI/OXD"/>
</dbReference>
<dbReference type="Pfam" id="PF07883">
    <property type="entry name" value="Cupin_2"/>
    <property type="match status" value="1"/>
</dbReference>
<dbReference type="InterPro" id="IPR013096">
    <property type="entry name" value="Cupin_2"/>
</dbReference>
<accession>C0QD84</accession>
<dbReference type="PANTHER" id="PTHR35848">
    <property type="entry name" value="OXALATE-BINDING PROTEIN"/>
    <property type="match status" value="1"/>
</dbReference>
<evidence type="ECO:0000313" key="4">
    <source>
        <dbReference type="Proteomes" id="UP000000442"/>
    </source>
</evidence>
<reference evidence="3 4" key="1">
    <citation type="journal article" date="2009" name="Environ. Microbiol.">
        <title>Genome sequence of Desulfobacterium autotrophicum HRM2, a marine sulfate reducer oxidizing organic carbon completely to carbon dioxide.</title>
        <authorList>
            <person name="Strittmatter A.W."/>
            <person name="Liesegang H."/>
            <person name="Rabus R."/>
            <person name="Decker I."/>
            <person name="Amann J."/>
            <person name="Andres S."/>
            <person name="Henne A."/>
            <person name="Fricke W.F."/>
            <person name="Martinez-Arias R."/>
            <person name="Bartels D."/>
            <person name="Goesmann A."/>
            <person name="Krause L."/>
            <person name="Puehler A."/>
            <person name="Klenk H.P."/>
            <person name="Richter M."/>
            <person name="Schuler M."/>
            <person name="Gloeckner F.O."/>
            <person name="Meyerdierks A."/>
            <person name="Gottschalk G."/>
            <person name="Amann R."/>
        </authorList>
    </citation>
    <scope>NUCLEOTIDE SEQUENCE [LARGE SCALE GENOMIC DNA]</scope>
    <source>
        <strain evidence="4">ATCC 43914 / DSM 3382 / HRM2</strain>
    </source>
</reference>
<dbReference type="GO" id="GO:0046872">
    <property type="term" value="F:metal ion binding"/>
    <property type="evidence" value="ECO:0007669"/>
    <property type="project" value="UniProtKB-KW"/>
</dbReference>
<proteinExistence type="predicted"/>
<evidence type="ECO:0000256" key="1">
    <source>
        <dbReference type="ARBA" id="ARBA00022723"/>
    </source>
</evidence>
<dbReference type="InterPro" id="IPR011051">
    <property type="entry name" value="RmlC_Cupin_sf"/>
</dbReference>
<keyword evidence="1" id="KW-0479">Metal-binding</keyword>
<dbReference type="KEGG" id="dat:HRM2_42600"/>
<evidence type="ECO:0000313" key="3">
    <source>
        <dbReference type="EMBL" id="ACN17316.1"/>
    </source>
</evidence>
<organism evidence="3 4">
    <name type="scientific">Desulforapulum autotrophicum (strain ATCC 43914 / DSM 3382 / VKM B-1955 / HRM2)</name>
    <name type="common">Desulfobacterium autotrophicum</name>
    <dbReference type="NCBI Taxonomy" id="177437"/>
    <lineage>
        <taxon>Bacteria</taxon>
        <taxon>Pseudomonadati</taxon>
        <taxon>Thermodesulfobacteriota</taxon>
        <taxon>Desulfobacteria</taxon>
        <taxon>Desulfobacterales</taxon>
        <taxon>Desulfobacteraceae</taxon>
        <taxon>Desulforapulum</taxon>
    </lineage>
</organism>
<dbReference type="HOGENOM" id="CLU_116722_4_1_7"/>
<dbReference type="Proteomes" id="UP000000442">
    <property type="component" value="Chromosome"/>
</dbReference>
<gene>
    <name evidence="3" type="ordered locus">HRM2_42600</name>
</gene>
<name>C0QD84_DESAH</name>
<dbReference type="Gene3D" id="2.60.120.10">
    <property type="entry name" value="Jelly Rolls"/>
    <property type="match status" value="1"/>
</dbReference>
<evidence type="ECO:0000259" key="2">
    <source>
        <dbReference type="Pfam" id="PF07883"/>
    </source>
</evidence>
<dbReference type="STRING" id="177437.HRM2_42600"/>
<dbReference type="InterPro" id="IPR014710">
    <property type="entry name" value="RmlC-like_jellyroll"/>
</dbReference>
<dbReference type="SUPFAM" id="SSF51182">
    <property type="entry name" value="RmlC-like cupins"/>
    <property type="match status" value="1"/>
</dbReference>
<dbReference type="EMBL" id="CP001087">
    <property type="protein sequence ID" value="ACN17316.1"/>
    <property type="molecule type" value="Genomic_DNA"/>
</dbReference>
<keyword evidence="4" id="KW-1185">Reference proteome</keyword>
<dbReference type="AlphaFoldDB" id="C0QD84"/>
<dbReference type="eggNOG" id="COG1917">
    <property type="taxonomic scope" value="Bacteria"/>
</dbReference>
<dbReference type="PANTHER" id="PTHR35848:SF6">
    <property type="entry name" value="CUPIN TYPE-2 DOMAIN-CONTAINING PROTEIN"/>
    <property type="match status" value="1"/>
</dbReference>